<dbReference type="Gene3D" id="2.30.30.40">
    <property type="entry name" value="SH3 Domains"/>
    <property type="match status" value="1"/>
</dbReference>
<sequence>MKFHGLENMQLLFSKVNRLTQLRDSQRKFNAFIFGLLNMKQLDVWVLHLHQIYNQLSIFYLPSGFLPLAATLQPELRDELLLSLQPLSALTFHTDLLFEHHHLSLQDLPTPQRVHSPAHVAEHWAVPSLQTILDLGGWITHNLTWNTENKAQSPIKGKSMDSPGDKCFRDGSQPDLQTSPGDMSDHSVHVSSETTESIAACDTKTSSDQIPSREVTSTWWNHLSQASRIYIPTSKESVTFSTLKKLTSWGSTDRELSQKASASKATDCPQQRLRDTITNTGAAQNTAYENEQPPVDTEEDNPGVDNAALSSAASDGTSYGDGPEQIETPITKAQPPNNHEKATWLGQLFGAGSTHGPEMEARNSKSRRPSSWLPPNVSVWNLIRKQETAMRPEILEHKEVESRQRQQIRPQRSLRAICDHSASGEAQLSFKKGDVLQLLGTVDEDWIQCRRGNDAGLVPVGYTSLIL</sequence>
<dbReference type="PROSITE" id="PS50826">
    <property type="entry name" value="RUN"/>
    <property type="match status" value="1"/>
</dbReference>
<reference evidence="6" key="1">
    <citation type="thesis" date="2020" institute="ProQuest LLC" country="789 East Eisenhower Parkway, Ann Arbor, MI, USA">
        <title>Comparative Genomics and Chromosome Evolution.</title>
        <authorList>
            <person name="Mudd A.B."/>
        </authorList>
    </citation>
    <scope>NUCLEOTIDE SEQUENCE</scope>
    <source>
        <strain evidence="6">237g6f4</strain>
        <tissue evidence="6">Blood</tissue>
    </source>
</reference>
<evidence type="ECO:0000259" key="4">
    <source>
        <dbReference type="PROSITE" id="PS50002"/>
    </source>
</evidence>
<feature type="region of interest" description="Disordered" evidence="3">
    <location>
        <begin position="249"/>
        <end position="336"/>
    </location>
</feature>
<dbReference type="PANTHER" id="PTHR15591:SF11">
    <property type="entry name" value="AP-4 COMPLEX ACCESSORY SUBUNIT RUSC1"/>
    <property type="match status" value="1"/>
</dbReference>
<evidence type="ECO:0000256" key="3">
    <source>
        <dbReference type="SAM" id="MobiDB-lite"/>
    </source>
</evidence>
<feature type="compositionally biased region" description="Polar residues" evidence="3">
    <location>
        <begin position="276"/>
        <end position="289"/>
    </location>
</feature>
<evidence type="ECO:0008006" key="8">
    <source>
        <dbReference type="Google" id="ProtNLM"/>
    </source>
</evidence>
<protein>
    <recommendedName>
        <fullName evidence="8">RUN and SH3 domain containing 1</fullName>
    </recommendedName>
</protein>
<dbReference type="Pfam" id="PF02759">
    <property type="entry name" value="RUN"/>
    <property type="match status" value="1"/>
</dbReference>
<dbReference type="InterPro" id="IPR036028">
    <property type="entry name" value="SH3-like_dom_sf"/>
</dbReference>
<dbReference type="SUPFAM" id="SSF50044">
    <property type="entry name" value="SH3-domain"/>
    <property type="match status" value="1"/>
</dbReference>
<dbReference type="EMBL" id="WNYA01004582">
    <property type="protein sequence ID" value="KAG8542693.1"/>
    <property type="molecule type" value="Genomic_DNA"/>
</dbReference>
<dbReference type="Proteomes" id="UP000824782">
    <property type="component" value="Unassembled WGS sequence"/>
</dbReference>
<evidence type="ECO:0000313" key="7">
    <source>
        <dbReference type="Proteomes" id="UP000824782"/>
    </source>
</evidence>
<proteinExistence type="predicted"/>
<keyword evidence="1 2" id="KW-0728">SH3 domain</keyword>
<comment type="caution">
    <text evidence="6">The sequence shown here is derived from an EMBL/GenBank/DDBJ whole genome shotgun (WGS) entry which is preliminary data.</text>
</comment>
<evidence type="ECO:0000256" key="2">
    <source>
        <dbReference type="PROSITE-ProRule" id="PRU00192"/>
    </source>
</evidence>
<dbReference type="GO" id="GO:0031410">
    <property type="term" value="C:cytoplasmic vesicle"/>
    <property type="evidence" value="ECO:0007669"/>
    <property type="project" value="TreeGrafter"/>
</dbReference>
<evidence type="ECO:0000259" key="5">
    <source>
        <dbReference type="PROSITE" id="PS50826"/>
    </source>
</evidence>
<dbReference type="AlphaFoldDB" id="A0AAV6Z8X8"/>
<accession>A0AAV6Z8X8</accession>
<feature type="domain" description="RUN" evidence="5">
    <location>
        <begin position="1"/>
        <end position="99"/>
    </location>
</feature>
<dbReference type="PROSITE" id="PS50002">
    <property type="entry name" value="SH3"/>
    <property type="match status" value="1"/>
</dbReference>
<evidence type="ECO:0000256" key="1">
    <source>
        <dbReference type="ARBA" id="ARBA00022443"/>
    </source>
</evidence>
<dbReference type="SMART" id="SM00326">
    <property type="entry name" value="SH3"/>
    <property type="match status" value="1"/>
</dbReference>
<dbReference type="InterPro" id="IPR004012">
    <property type="entry name" value="Run_dom"/>
</dbReference>
<dbReference type="InterPro" id="IPR001452">
    <property type="entry name" value="SH3_domain"/>
</dbReference>
<dbReference type="InterPro" id="IPR047343">
    <property type="entry name" value="RUSC1_2"/>
</dbReference>
<name>A0AAV6Z8X8_ENGPU</name>
<feature type="compositionally biased region" description="Polar residues" evidence="3">
    <location>
        <begin position="308"/>
        <end position="317"/>
    </location>
</feature>
<dbReference type="Pfam" id="PF07653">
    <property type="entry name" value="SH3_2"/>
    <property type="match status" value="1"/>
</dbReference>
<keyword evidence="7" id="KW-1185">Reference proteome</keyword>
<dbReference type="SMART" id="SM00593">
    <property type="entry name" value="RUN"/>
    <property type="match status" value="1"/>
</dbReference>
<dbReference type="PANTHER" id="PTHR15591">
    <property type="entry name" value="RUN AND SH3 DOMAIN CONTAINING"/>
    <property type="match status" value="1"/>
</dbReference>
<evidence type="ECO:0000313" key="6">
    <source>
        <dbReference type="EMBL" id="KAG8542693.1"/>
    </source>
</evidence>
<gene>
    <name evidence="6" type="ORF">GDO81_026268</name>
</gene>
<dbReference type="InterPro" id="IPR037213">
    <property type="entry name" value="Run_dom_sf"/>
</dbReference>
<organism evidence="6 7">
    <name type="scientific">Engystomops pustulosus</name>
    <name type="common">Tungara frog</name>
    <name type="synonym">Physalaemus pustulosus</name>
    <dbReference type="NCBI Taxonomy" id="76066"/>
    <lineage>
        <taxon>Eukaryota</taxon>
        <taxon>Metazoa</taxon>
        <taxon>Chordata</taxon>
        <taxon>Craniata</taxon>
        <taxon>Vertebrata</taxon>
        <taxon>Euteleostomi</taxon>
        <taxon>Amphibia</taxon>
        <taxon>Batrachia</taxon>
        <taxon>Anura</taxon>
        <taxon>Neobatrachia</taxon>
        <taxon>Hyloidea</taxon>
        <taxon>Leptodactylidae</taxon>
        <taxon>Leiuperinae</taxon>
        <taxon>Engystomops</taxon>
    </lineage>
</organism>
<feature type="domain" description="SH3" evidence="4">
    <location>
        <begin position="409"/>
        <end position="467"/>
    </location>
</feature>
<feature type="region of interest" description="Disordered" evidence="3">
    <location>
        <begin position="150"/>
        <end position="188"/>
    </location>
</feature>
<dbReference type="Gene3D" id="1.20.58.900">
    <property type="match status" value="1"/>
</dbReference>